<dbReference type="AlphaFoldDB" id="A0AAV9CRZ0"/>
<organism evidence="2 3">
    <name type="scientific">Acorus calamus</name>
    <name type="common">Sweet flag</name>
    <dbReference type="NCBI Taxonomy" id="4465"/>
    <lineage>
        <taxon>Eukaryota</taxon>
        <taxon>Viridiplantae</taxon>
        <taxon>Streptophyta</taxon>
        <taxon>Embryophyta</taxon>
        <taxon>Tracheophyta</taxon>
        <taxon>Spermatophyta</taxon>
        <taxon>Magnoliopsida</taxon>
        <taxon>Liliopsida</taxon>
        <taxon>Acoraceae</taxon>
        <taxon>Acorus</taxon>
    </lineage>
</organism>
<accession>A0AAV9CRZ0</accession>
<evidence type="ECO:0000313" key="3">
    <source>
        <dbReference type="Proteomes" id="UP001180020"/>
    </source>
</evidence>
<feature type="compositionally biased region" description="Low complexity" evidence="1">
    <location>
        <begin position="46"/>
        <end position="55"/>
    </location>
</feature>
<evidence type="ECO:0000313" key="2">
    <source>
        <dbReference type="EMBL" id="KAK1291199.1"/>
    </source>
</evidence>
<gene>
    <name evidence="2" type="ORF">QJS10_CPB17g02606</name>
</gene>
<proteinExistence type="predicted"/>
<keyword evidence="3" id="KW-1185">Reference proteome</keyword>
<sequence>MALAPGEHPRRRRPDHDVIPAVIRRILVDPPYIHAPVPRHTPNTTASASAAAAAANRGGRWDPQRVGGLLYGGEPDELPHVIVDVVPRTPRVGAVALREGRDDHAPVPGPVRAARHGLHVEVLARPRALSGAFMYRMNLFGELAFVVICSEFRD</sequence>
<feature type="region of interest" description="Disordered" evidence="1">
    <location>
        <begin position="39"/>
        <end position="59"/>
    </location>
</feature>
<evidence type="ECO:0000256" key="1">
    <source>
        <dbReference type="SAM" id="MobiDB-lite"/>
    </source>
</evidence>
<dbReference type="EMBL" id="JAUJYO010000017">
    <property type="protein sequence ID" value="KAK1291199.1"/>
    <property type="molecule type" value="Genomic_DNA"/>
</dbReference>
<name>A0AAV9CRZ0_ACOCL</name>
<reference evidence="2" key="2">
    <citation type="submission" date="2023-06" db="EMBL/GenBank/DDBJ databases">
        <authorList>
            <person name="Ma L."/>
            <person name="Liu K.-W."/>
            <person name="Li Z."/>
            <person name="Hsiao Y.-Y."/>
            <person name="Qi Y."/>
            <person name="Fu T."/>
            <person name="Tang G."/>
            <person name="Zhang D."/>
            <person name="Sun W.-H."/>
            <person name="Liu D.-K."/>
            <person name="Li Y."/>
            <person name="Chen G.-Z."/>
            <person name="Liu X.-D."/>
            <person name="Liao X.-Y."/>
            <person name="Jiang Y.-T."/>
            <person name="Yu X."/>
            <person name="Hao Y."/>
            <person name="Huang J."/>
            <person name="Zhao X.-W."/>
            <person name="Ke S."/>
            <person name="Chen Y.-Y."/>
            <person name="Wu W.-L."/>
            <person name="Hsu J.-L."/>
            <person name="Lin Y.-F."/>
            <person name="Huang M.-D."/>
            <person name="Li C.-Y."/>
            <person name="Huang L."/>
            <person name="Wang Z.-W."/>
            <person name="Zhao X."/>
            <person name="Zhong W.-Y."/>
            <person name="Peng D.-H."/>
            <person name="Ahmad S."/>
            <person name="Lan S."/>
            <person name="Zhang J.-S."/>
            <person name="Tsai W.-C."/>
            <person name="Van De Peer Y."/>
            <person name="Liu Z.-J."/>
        </authorList>
    </citation>
    <scope>NUCLEOTIDE SEQUENCE</scope>
    <source>
        <strain evidence="2">CP</strain>
        <tissue evidence="2">Leaves</tissue>
    </source>
</reference>
<dbReference type="Proteomes" id="UP001180020">
    <property type="component" value="Unassembled WGS sequence"/>
</dbReference>
<reference evidence="2" key="1">
    <citation type="journal article" date="2023" name="Nat. Commun.">
        <title>Diploid and tetraploid genomes of Acorus and the evolution of monocots.</title>
        <authorList>
            <person name="Ma L."/>
            <person name="Liu K.W."/>
            <person name="Li Z."/>
            <person name="Hsiao Y.Y."/>
            <person name="Qi Y."/>
            <person name="Fu T."/>
            <person name="Tang G.D."/>
            <person name="Zhang D."/>
            <person name="Sun W.H."/>
            <person name="Liu D.K."/>
            <person name="Li Y."/>
            <person name="Chen G.Z."/>
            <person name="Liu X.D."/>
            <person name="Liao X.Y."/>
            <person name="Jiang Y.T."/>
            <person name="Yu X."/>
            <person name="Hao Y."/>
            <person name="Huang J."/>
            <person name="Zhao X.W."/>
            <person name="Ke S."/>
            <person name="Chen Y.Y."/>
            <person name="Wu W.L."/>
            <person name="Hsu J.L."/>
            <person name="Lin Y.F."/>
            <person name="Huang M.D."/>
            <person name="Li C.Y."/>
            <person name="Huang L."/>
            <person name="Wang Z.W."/>
            <person name="Zhao X."/>
            <person name="Zhong W.Y."/>
            <person name="Peng D.H."/>
            <person name="Ahmad S."/>
            <person name="Lan S."/>
            <person name="Zhang J.S."/>
            <person name="Tsai W.C."/>
            <person name="Van de Peer Y."/>
            <person name="Liu Z.J."/>
        </authorList>
    </citation>
    <scope>NUCLEOTIDE SEQUENCE</scope>
    <source>
        <strain evidence="2">CP</strain>
    </source>
</reference>
<protein>
    <submittedName>
        <fullName evidence="2">Uncharacterized protein</fullName>
    </submittedName>
</protein>
<comment type="caution">
    <text evidence="2">The sequence shown here is derived from an EMBL/GenBank/DDBJ whole genome shotgun (WGS) entry which is preliminary data.</text>
</comment>